<keyword evidence="3" id="KW-1185">Reference proteome</keyword>
<evidence type="ECO:0000259" key="1">
    <source>
        <dbReference type="Pfam" id="PF24626"/>
    </source>
</evidence>
<feature type="domain" description="Tf2-1-like SH3-like" evidence="1">
    <location>
        <begin position="69"/>
        <end position="133"/>
    </location>
</feature>
<reference evidence="2 3" key="1">
    <citation type="journal article" date="2015" name="Proc. Natl. Acad. Sci. U.S.A.">
        <title>The resurrection genome of Boea hygrometrica: A blueprint for survival of dehydration.</title>
        <authorList>
            <person name="Xiao L."/>
            <person name="Yang G."/>
            <person name="Zhang L."/>
            <person name="Yang X."/>
            <person name="Zhao S."/>
            <person name="Ji Z."/>
            <person name="Zhou Q."/>
            <person name="Hu M."/>
            <person name="Wang Y."/>
            <person name="Chen M."/>
            <person name="Xu Y."/>
            <person name="Jin H."/>
            <person name="Xiao X."/>
            <person name="Hu G."/>
            <person name="Bao F."/>
            <person name="Hu Y."/>
            <person name="Wan P."/>
            <person name="Li L."/>
            <person name="Deng X."/>
            <person name="Kuang T."/>
            <person name="Xiang C."/>
            <person name="Zhu J.K."/>
            <person name="Oliver M.J."/>
            <person name="He Y."/>
        </authorList>
    </citation>
    <scope>NUCLEOTIDE SEQUENCE [LARGE SCALE GENOMIC DNA]</scope>
    <source>
        <strain evidence="3">cv. XS01</strain>
    </source>
</reference>
<proteinExistence type="predicted"/>
<evidence type="ECO:0000313" key="3">
    <source>
        <dbReference type="Proteomes" id="UP000250235"/>
    </source>
</evidence>
<dbReference type="AlphaFoldDB" id="A0A2Z7D5F3"/>
<dbReference type="PANTHER" id="PTHR46148">
    <property type="entry name" value="CHROMO DOMAIN-CONTAINING PROTEIN"/>
    <property type="match status" value="1"/>
</dbReference>
<protein>
    <recommendedName>
        <fullName evidence="1">Tf2-1-like SH3-like domain-containing protein</fullName>
    </recommendedName>
</protein>
<sequence>MAPYEALYGRKCRSPVHWYDVGERTELGPDIVRQTAEVINRVRDRMRTAQSRQKSYADSHRRELVFEVGDHVFLKVALMKGVMRFGKKGKLSPRYIGPFEILERVGTLAYRVALPPHLSAVHNVFHVSTLRKYMSNPSHVLSYEPLRLAPDLSYEEKPVRIL</sequence>
<evidence type="ECO:0000313" key="2">
    <source>
        <dbReference type="EMBL" id="KZV53589.1"/>
    </source>
</evidence>
<organism evidence="2 3">
    <name type="scientific">Dorcoceras hygrometricum</name>
    <dbReference type="NCBI Taxonomy" id="472368"/>
    <lineage>
        <taxon>Eukaryota</taxon>
        <taxon>Viridiplantae</taxon>
        <taxon>Streptophyta</taxon>
        <taxon>Embryophyta</taxon>
        <taxon>Tracheophyta</taxon>
        <taxon>Spermatophyta</taxon>
        <taxon>Magnoliopsida</taxon>
        <taxon>eudicotyledons</taxon>
        <taxon>Gunneridae</taxon>
        <taxon>Pentapetalae</taxon>
        <taxon>asterids</taxon>
        <taxon>lamiids</taxon>
        <taxon>Lamiales</taxon>
        <taxon>Gesneriaceae</taxon>
        <taxon>Didymocarpoideae</taxon>
        <taxon>Trichosporeae</taxon>
        <taxon>Loxocarpinae</taxon>
        <taxon>Dorcoceras</taxon>
    </lineage>
</organism>
<dbReference type="InterPro" id="IPR056924">
    <property type="entry name" value="SH3_Tf2-1"/>
</dbReference>
<dbReference type="Pfam" id="PF24626">
    <property type="entry name" value="SH3_Tf2-1"/>
    <property type="match status" value="1"/>
</dbReference>
<dbReference type="Proteomes" id="UP000250235">
    <property type="component" value="Unassembled WGS sequence"/>
</dbReference>
<dbReference type="OrthoDB" id="1738613at2759"/>
<dbReference type="EMBL" id="KQ990153">
    <property type="protein sequence ID" value="KZV53589.1"/>
    <property type="molecule type" value="Genomic_DNA"/>
</dbReference>
<dbReference type="PANTHER" id="PTHR46148:SF60">
    <property type="entry name" value="CHROMO DOMAIN-CONTAINING PROTEIN"/>
    <property type="match status" value="1"/>
</dbReference>
<gene>
    <name evidence="2" type="ORF">F511_40970</name>
</gene>
<accession>A0A2Z7D5F3</accession>
<name>A0A2Z7D5F3_9LAMI</name>